<dbReference type="FunFam" id="1.20.1250.20:FF:000018">
    <property type="entry name" value="MFS transporter permease"/>
    <property type="match status" value="1"/>
</dbReference>
<comment type="caution">
    <text evidence="8">The sequence shown here is derived from an EMBL/GenBank/DDBJ whole genome shotgun (WGS) entry which is preliminary data.</text>
</comment>
<dbReference type="EMBL" id="JANBOJ010000004">
    <property type="protein sequence ID" value="KAJ1725515.1"/>
    <property type="molecule type" value="Genomic_DNA"/>
</dbReference>
<accession>A0A9W8CTA8</accession>
<feature type="transmembrane region" description="Helical" evidence="6">
    <location>
        <begin position="387"/>
        <end position="411"/>
    </location>
</feature>
<gene>
    <name evidence="8" type="ORF">LPJ53_000330</name>
</gene>
<dbReference type="PANTHER" id="PTHR43791">
    <property type="entry name" value="PERMEASE-RELATED"/>
    <property type="match status" value="1"/>
</dbReference>
<evidence type="ECO:0000259" key="7">
    <source>
        <dbReference type="PROSITE" id="PS50850"/>
    </source>
</evidence>
<dbReference type="GO" id="GO:0016020">
    <property type="term" value="C:membrane"/>
    <property type="evidence" value="ECO:0007669"/>
    <property type="project" value="UniProtKB-SubCell"/>
</dbReference>
<dbReference type="PROSITE" id="PS50850">
    <property type="entry name" value="MFS"/>
    <property type="match status" value="1"/>
</dbReference>
<dbReference type="Gene3D" id="1.20.1250.20">
    <property type="entry name" value="MFS general substrate transporter like domains"/>
    <property type="match status" value="1"/>
</dbReference>
<protein>
    <recommendedName>
        <fullName evidence="7">Major facilitator superfamily (MFS) profile domain-containing protein</fullName>
    </recommendedName>
</protein>
<keyword evidence="2" id="KW-0813">Transport</keyword>
<feature type="transmembrane region" description="Helical" evidence="6">
    <location>
        <begin position="174"/>
        <end position="193"/>
    </location>
</feature>
<keyword evidence="9" id="KW-1185">Reference proteome</keyword>
<name>A0A9W8CTA8_9FUNG</name>
<dbReference type="AlphaFoldDB" id="A0A9W8CTA8"/>
<feature type="transmembrane region" description="Helical" evidence="6">
    <location>
        <begin position="137"/>
        <end position="162"/>
    </location>
</feature>
<comment type="subcellular location">
    <subcellularLocation>
        <location evidence="1">Membrane</location>
        <topology evidence="1">Multi-pass membrane protein</topology>
    </subcellularLocation>
</comment>
<feature type="transmembrane region" description="Helical" evidence="6">
    <location>
        <begin position="357"/>
        <end position="375"/>
    </location>
</feature>
<dbReference type="InterPro" id="IPR011701">
    <property type="entry name" value="MFS"/>
</dbReference>
<evidence type="ECO:0000313" key="9">
    <source>
        <dbReference type="Proteomes" id="UP001149813"/>
    </source>
</evidence>
<proteinExistence type="predicted"/>
<dbReference type="OrthoDB" id="2985014at2759"/>
<dbReference type="InterPro" id="IPR036259">
    <property type="entry name" value="MFS_trans_sf"/>
</dbReference>
<evidence type="ECO:0000256" key="2">
    <source>
        <dbReference type="ARBA" id="ARBA00022448"/>
    </source>
</evidence>
<evidence type="ECO:0000256" key="1">
    <source>
        <dbReference type="ARBA" id="ARBA00004141"/>
    </source>
</evidence>
<evidence type="ECO:0000256" key="3">
    <source>
        <dbReference type="ARBA" id="ARBA00022692"/>
    </source>
</evidence>
<feature type="transmembrane region" description="Helical" evidence="6">
    <location>
        <begin position="112"/>
        <end position="131"/>
    </location>
</feature>
<keyword evidence="4 6" id="KW-1133">Transmembrane helix</keyword>
<dbReference type="Pfam" id="PF07690">
    <property type="entry name" value="MFS_1"/>
    <property type="match status" value="1"/>
</dbReference>
<organism evidence="8 9">
    <name type="scientific">Coemansia erecta</name>
    <dbReference type="NCBI Taxonomy" id="147472"/>
    <lineage>
        <taxon>Eukaryota</taxon>
        <taxon>Fungi</taxon>
        <taxon>Fungi incertae sedis</taxon>
        <taxon>Zoopagomycota</taxon>
        <taxon>Kickxellomycotina</taxon>
        <taxon>Kickxellomycetes</taxon>
        <taxon>Kickxellales</taxon>
        <taxon>Kickxellaceae</taxon>
        <taxon>Coemansia</taxon>
    </lineage>
</organism>
<reference evidence="8" key="1">
    <citation type="submission" date="2022-07" db="EMBL/GenBank/DDBJ databases">
        <title>Phylogenomic reconstructions and comparative analyses of Kickxellomycotina fungi.</title>
        <authorList>
            <person name="Reynolds N.K."/>
            <person name="Stajich J.E."/>
            <person name="Barry K."/>
            <person name="Grigoriev I.V."/>
            <person name="Crous P."/>
            <person name="Smith M.E."/>
        </authorList>
    </citation>
    <scope>NUCLEOTIDE SEQUENCE</scope>
    <source>
        <strain evidence="8">NBRC 32514</strain>
    </source>
</reference>
<feature type="transmembrane region" description="Helical" evidence="6">
    <location>
        <begin position="205"/>
        <end position="227"/>
    </location>
</feature>
<dbReference type="GO" id="GO:0022857">
    <property type="term" value="F:transmembrane transporter activity"/>
    <property type="evidence" value="ECO:0007669"/>
    <property type="project" value="InterPro"/>
</dbReference>
<dbReference type="PANTHER" id="PTHR43791:SF36">
    <property type="entry name" value="TRANSPORTER, PUTATIVE (AFU_ORTHOLOGUE AFUA_6G08340)-RELATED"/>
    <property type="match status" value="1"/>
</dbReference>
<dbReference type="Proteomes" id="UP001149813">
    <property type="component" value="Unassembled WGS sequence"/>
</dbReference>
<keyword evidence="5 6" id="KW-0472">Membrane</keyword>
<keyword evidence="3 6" id="KW-0812">Transmembrane</keyword>
<dbReference type="SUPFAM" id="SSF103473">
    <property type="entry name" value="MFS general substrate transporter"/>
    <property type="match status" value="1"/>
</dbReference>
<evidence type="ECO:0000256" key="4">
    <source>
        <dbReference type="ARBA" id="ARBA00022989"/>
    </source>
</evidence>
<dbReference type="InterPro" id="IPR020846">
    <property type="entry name" value="MFS_dom"/>
</dbReference>
<evidence type="ECO:0000256" key="6">
    <source>
        <dbReference type="SAM" id="Phobius"/>
    </source>
</evidence>
<feature type="transmembrane region" description="Helical" evidence="6">
    <location>
        <begin position="277"/>
        <end position="296"/>
    </location>
</feature>
<feature type="domain" description="Major facilitator superfamily (MFS) profile" evidence="7">
    <location>
        <begin position="46"/>
        <end position="452"/>
    </location>
</feature>
<evidence type="ECO:0000256" key="5">
    <source>
        <dbReference type="ARBA" id="ARBA00023136"/>
    </source>
</evidence>
<evidence type="ECO:0000313" key="8">
    <source>
        <dbReference type="EMBL" id="KAJ1725515.1"/>
    </source>
</evidence>
<sequence length="452" mass="50080">MSKKAVEINESAIPNSDLEPKSSSLEYESRRDAIARRLRLKLDLRLVPYLALLYLFNSLDRSNIGNARLAGLEADTHLEGNDFYSALSLFYAGYALSQVPNMFIFKKVTPSMLIGVTMVLWGVCSTSMAAANNRAGLIAARFFMGIFESGVGIGAPIVISFFYMPNELAWRQALYFGSSTFAGAFGGLIAYGVATHLANEQLAPWRLLFIIEGIPTIFLGILSFFLLPNSPENLENWFVTPSEKQVAIERAQTGYNTDTSLLDKRQLIAAFTDYKNIFYCVIYIGVNVPLASYQSFLPTIVKLMGYTNAKAQLMTVPPYALGANYAGACLVAMGIYPIVPLMLSWVANNNIGHTKRAISLAMMNTCGQCFATVGTQIFKDKTAPRFILGYSICIAFTGVMMIMSLALVLVLKHDNAARQSEFGNPRPLDDEEQREVINSGIYDRYKGFRYYI</sequence>
<feature type="transmembrane region" description="Helical" evidence="6">
    <location>
        <begin position="323"/>
        <end position="345"/>
    </location>
</feature>